<dbReference type="Pfam" id="PF16561">
    <property type="entry name" value="AMPK1_CBM"/>
    <property type="match status" value="1"/>
</dbReference>
<dbReference type="GO" id="GO:0005737">
    <property type="term" value="C:cytoplasm"/>
    <property type="evidence" value="ECO:0007669"/>
    <property type="project" value="TreeGrafter"/>
</dbReference>
<reference evidence="6 7" key="1">
    <citation type="submission" date="2022-11" db="UniProtKB">
        <authorList>
            <consortium name="WormBaseParasite"/>
        </authorList>
    </citation>
    <scope>IDENTIFICATION</scope>
</reference>
<dbReference type="InterPro" id="IPR050827">
    <property type="entry name" value="CRP1_MDG1_kinase"/>
</dbReference>
<keyword evidence="3" id="KW-0175">Coiled coil</keyword>
<dbReference type="InterPro" id="IPR013783">
    <property type="entry name" value="Ig-like_fold"/>
</dbReference>
<evidence type="ECO:0000313" key="7">
    <source>
        <dbReference type="WBParaSite" id="PgR077_g019_t23"/>
    </source>
</evidence>
<feature type="domain" description="AMP-activated protein kinase glycogen-binding" evidence="4">
    <location>
        <begin position="262"/>
        <end position="332"/>
    </location>
</feature>
<dbReference type="GO" id="GO:0019901">
    <property type="term" value="F:protein kinase binding"/>
    <property type="evidence" value="ECO:0007669"/>
    <property type="project" value="TreeGrafter"/>
</dbReference>
<dbReference type="CDD" id="cd02859">
    <property type="entry name" value="E_set_AMPKbeta_like_N"/>
    <property type="match status" value="1"/>
</dbReference>
<dbReference type="InterPro" id="IPR032640">
    <property type="entry name" value="AMPK1_CBM"/>
</dbReference>
<name>A0A915C164_PARUN</name>
<evidence type="ECO:0000256" key="3">
    <source>
        <dbReference type="SAM" id="Coils"/>
    </source>
</evidence>
<dbReference type="GO" id="GO:0007165">
    <property type="term" value="P:signal transduction"/>
    <property type="evidence" value="ECO:0007669"/>
    <property type="project" value="TreeGrafter"/>
</dbReference>
<comment type="similarity">
    <text evidence="1">Belongs to the 5'-AMP-activated protein kinase beta subunit family.</text>
</comment>
<accession>A0A915C164</accession>
<dbReference type="GO" id="GO:0005634">
    <property type="term" value="C:nucleus"/>
    <property type="evidence" value="ECO:0007669"/>
    <property type="project" value="TreeGrafter"/>
</dbReference>
<dbReference type="GO" id="GO:0031588">
    <property type="term" value="C:nucleotide-activated protein kinase complex"/>
    <property type="evidence" value="ECO:0007669"/>
    <property type="project" value="TreeGrafter"/>
</dbReference>
<feature type="coiled-coil region" evidence="3">
    <location>
        <begin position="39"/>
        <end position="73"/>
    </location>
</feature>
<dbReference type="SUPFAM" id="SSF81296">
    <property type="entry name" value="E set domains"/>
    <property type="match status" value="1"/>
</dbReference>
<dbReference type="PANTHER" id="PTHR10343:SF91">
    <property type="entry name" value="AMPK1_CBM DOMAIN-CONTAINING PROTEIN"/>
    <property type="match status" value="1"/>
</dbReference>
<dbReference type="PANTHER" id="PTHR10343">
    <property type="entry name" value="5'-AMP-ACTIVATED PROTEIN KINASE , BETA SUBUNIT"/>
    <property type="match status" value="1"/>
</dbReference>
<evidence type="ECO:0000256" key="2">
    <source>
        <dbReference type="ARBA" id="ARBA00025180"/>
    </source>
</evidence>
<dbReference type="InterPro" id="IPR014756">
    <property type="entry name" value="Ig_E-set"/>
</dbReference>
<dbReference type="WBParaSite" id="PgR077_g019_t22">
    <property type="protein sequence ID" value="PgR077_g019_t22"/>
    <property type="gene ID" value="PgR077_g019"/>
</dbReference>
<organism evidence="5 6">
    <name type="scientific">Parascaris univalens</name>
    <name type="common">Nematode worm</name>
    <dbReference type="NCBI Taxonomy" id="6257"/>
    <lineage>
        <taxon>Eukaryota</taxon>
        <taxon>Metazoa</taxon>
        <taxon>Ecdysozoa</taxon>
        <taxon>Nematoda</taxon>
        <taxon>Chromadorea</taxon>
        <taxon>Rhabditida</taxon>
        <taxon>Spirurina</taxon>
        <taxon>Ascaridomorpha</taxon>
        <taxon>Ascaridoidea</taxon>
        <taxon>Ascarididae</taxon>
        <taxon>Parascaris</taxon>
    </lineage>
</organism>
<keyword evidence="5" id="KW-1185">Reference proteome</keyword>
<comment type="function">
    <text evidence="2">Non-catalytic subunit of AMP-activated protein kinase (AMPK), an energy sensor protein kinase that plays a key role in regulating cellular energy metabolism. In response to reduction of intracellular ATP levels, AMPK activates energy-producing pathways and inhibits energy-consuming processes: inhibits protein, carbohydrate and lipid biosynthesis, as well as cell growth and proliferation. AMPK acts via direct phosphorylation of metabolic enzymes, and by longer-term effects via phosphorylation of transcription regulators. Also acts as a regulator of cellular polarity by remodeling the actin cytoskeleton; probably by indirectly activating myosin. Beta non-catalytic subunit acts as a scaffold on which the AMPK complex assembles, via its C-terminus that bridges alpha (PRKAA1 or PRKAA2) and gamma subunits (PRKAG1, PRKAG2 or PRKAG3).</text>
</comment>
<evidence type="ECO:0000256" key="1">
    <source>
        <dbReference type="ARBA" id="ARBA00010926"/>
    </source>
</evidence>
<evidence type="ECO:0000313" key="5">
    <source>
        <dbReference type="Proteomes" id="UP000887569"/>
    </source>
</evidence>
<sequence length="335" mass="39847">MRAYCRCDPQLRSVCTYLNRNHLESPVGIETSSISPDEVNELSEELIRVSRNKYELQEKIKRIEMEAQVSKERVLYLEGETRRMGEQLWLANERVANQDRELGDLHGQVSWLRSENERLGREMEEEKRKFLEAGGIDYSKYDEMRQAEERLRDEKSKVEWHLGEVTQWWNDAKWRIGELEAGMAHRQWLLDQANQKVFELSSEHESLRQFRDKAKDTLDGTFLIRKQPVDGRYKWRLAMWDENSPDDLKDYRRVWFETTAPNAKRVFLSASFVNWECALLCDNFDKENGKFGVWVDIPPGRYEFLFIVDGEWTTCDGYPTVTNEFGSQNNWRYID</sequence>
<proteinExistence type="inferred from homology"/>
<protein>
    <submittedName>
        <fullName evidence="6 7">TAR DNA-binding protein 43 N-terminal domain-containing protein</fullName>
    </submittedName>
</protein>
<evidence type="ECO:0000259" key="4">
    <source>
        <dbReference type="Pfam" id="PF16561"/>
    </source>
</evidence>
<dbReference type="AlphaFoldDB" id="A0A915C164"/>
<evidence type="ECO:0000313" key="6">
    <source>
        <dbReference type="WBParaSite" id="PgR077_g019_t22"/>
    </source>
</evidence>
<dbReference type="WBParaSite" id="PgR077_g019_t23">
    <property type="protein sequence ID" value="PgR077_g019_t23"/>
    <property type="gene ID" value="PgR077_g019"/>
</dbReference>
<dbReference type="Gene3D" id="2.60.40.10">
    <property type="entry name" value="Immunoglobulins"/>
    <property type="match status" value="1"/>
</dbReference>
<dbReference type="Proteomes" id="UP000887569">
    <property type="component" value="Unplaced"/>
</dbReference>